<dbReference type="Pfam" id="PF12146">
    <property type="entry name" value="Hydrolase_4"/>
    <property type="match status" value="1"/>
</dbReference>
<dbReference type="GO" id="GO:0004553">
    <property type="term" value="F:hydrolase activity, hydrolyzing O-glycosyl compounds"/>
    <property type="evidence" value="ECO:0007669"/>
    <property type="project" value="TreeGrafter"/>
</dbReference>
<organism evidence="3">
    <name type="scientific">Acidicaldus sp</name>
    <dbReference type="NCBI Taxonomy" id="1872105"/>
    <lineage>
        <taxon>Bacteria</taxon>
        <taxon>Pseudomonadati</taxon>
        <taxon>Pseudomonadota</taxon>
        <taxon>Alphaproteobacteria</taxon>
        <taxon>Acetobacterales</taxon>
        <taxon>Acetobacteraceae</taxon>
        <taxon>Acidicaldus</taxon>
    </lineage>
</organism>
<accession>A0A8J4H8H2</accession>
<evidence type="ECO:0000313" key="3">
    <source>
        <dbReference type="EMBL" id="HGC41852.1"/>
    </source>
</evidence>
<sequence length="252" mass="26968">MAEERGDLTRVALPPLAWARTPGRAPTVVFFPGFNSNMNGEKAMALASLCAARGQAMLRFDYSGHGASGGRFEDGTIGVWTADALDIIDALTEGDLVLVGSSMGGWIALLVALARPRRVTGLIGIAAAPDFTEILMWNAMSFETRETLRRLGKIVAPSRYGPAMPITLALIEEGRRHLLLERPIPLACPVRLLHGQADPEVPWELALRLAEQIATPDLHLTLVKDGDHRLSRPADLALLGATLAGLLAENGG</sequence>
<evidence type="ECO:0000259" key="2">
    <source>
        <dbReference type="Pfam" id="PF12146"/>
    </source>
</evidence>
<gene>
    <name evidence="3" type="ORF">ENY07_01330</name>
</gene>
<dbReference type="InterPro" id="IPR029058">
    <property type="entry name" value="AB_hydrolase_fold"/>
</dbReference>
<reference evidence="3" key="1">
    <citation type="journal article" date="2020" name="mSystems">
        <title>Genome- and Community-Level Interaction Insights into Carbon Utilization and Element Cycling Functions of Hydrothermarchaeota in Hydrothermal Sediment.</title>
        <authorList>
            <person name="Zhou Z."/>
            <person name="Liu Y."/>
            <person name="Xu W."/>
            <person name="Pan J."/>
            <person name="Luo Z.H."/>
            <person name="Li M."/>
        </authorList>
    </citation>
    <scope>NUCLEOTIDE SEQUENCE</scope>
    <source>
        <strain evidence="3">SpSt-997</strain>
    </source>
</reference>
<dbReference type="PANTHER" id="PTHR16138">
    <property type="entry name" value="MYCOPHENOLIC ACID ACYL-GLUCURONIDE ESTERASE, MITOCHONDRIAL"/>
    <property type="match status" value="1"/>
</dbReference>
<dbReference type="InterPro" id="IPR022742">
    <property type="entry name" value="Hydrolase_4"/>
</dbReference>
<protein>
    <submittedName>
        <fullName evidence="3">Alpha/beta hydrolase</fullName>
    </submittedName>
</protein>
<dbReference type="InterPro" id="IPR052382">
    <property type="entry name" value="ABHD10_acyl-thioesterase"/>
</dbReference>
<dbReference type="SUPFAM" id="SSF53474">
    <property type="entry name" value="alpha/beta-Hydrolases"/>
    <property type="match status" value="1"/>
</dbReference>
<name>A0A8J4H8H2_9PROT</name>
<proteinExistence type="predicted"/>
<dbReference type="EMBL" id="DTQM01000024">
    <property type="protein sequence ID" value="HGC41852.1"/>
    <property type="molecule type" value="Genomic_DNA"/>
</dbReference>
<comment type="caution">
    <text evidence="3">The sequence shown here is derived from an EMBL/GenBank/DDBJ whole genome shotgun (WGS) entry which is preliminary data.</text>
</comment>
<keyword evidence="1 3" id="KW-0378">Hydrolase</keyword>
<dbReference type="AlphaFoldDB" id="A0A8J4H8H2"/>
<dbReference type="Gene3D" id="3.40.50.1820">
    <property type="entry name" value="alpha/beta hydrolase"/>
    <property type="match status" value="1"/>
</dbReference>
<feature type="domain" description="Serine aminopeptidase S33" evidence="2">
    <location>
        <begin position="27"/>
        <end position="134"/>
    </location>
</feature>
<dbReference type="PANTHER" id="PTHR16138:SF7">
    <property type="entry name" value="PALMITOYL-PROTEIN THIOESTERASE ABHD10, MITOCHONDRIAL"/>
    <property type="match status" value="1"/>
</dbReference>
<evidence type="ECO:0000256" key="1">
    <source>
        <dbReference type="ARBA" id="ARBA00022801"/>
    </source>
</evidence>